<keyword evidence="2" id="KW-1133">Transmembrane helix</keyword>
<keyword evidence="2" id="KW-0812">Transmembrane</keyword>
<sequence>MLFKCPVSCNVCSGCRNVAADQYCVQYARFCNSNPGVLRNCMKTCRVCNCCLAPTTSISVSTQPTTLATISTATMVTTPRAFQTTESKTLPTSLATTQASLVTTNVTLTDTLATAQTTLESTKNISGRTQERTLSPGLLVLIIVGVLLIVGAIGLSLFCVWRRKQSHRASNKPRSSPPPSVHKEESISSATKNPLYHQLERPDSASPKTHEDSSVQYEKPENTFRSNTDLEDALYQESWNPSYLPFEKSNCKEEEERLDYAYTCVVADEKVVLKDNNSRRMHEDCHAYGALNKQDASLYQAPDDIYVDPNAASTGEKDLNSSSYLSLSDATKSSYQPLKKQASKSS</sequence>
<feature type="region of interest" description="Disordered" evidence="1">
    <location>
        <begin position="168"/>
        <end position="223"/>
    </location>
</feature>
<feature type="compositionally biased region" description="Low complexity" evidence="1">
    <location>
        <begin position="320"/>
        <end position="334"/>
    </location>
</feature>
<keyword evidence="4" id="KW-1185">Reference proteome</keyword>
<name>A0AAD9R191_ACRCE</name>
<feature type="region of interest" description="Disordered" evidence="1">
    <location>
        <begin position="309"/>
        <end position="346"/>
    </location>
</feature>
<feature type="compositionally biased region" description="Basic and acidic residues" evidence="1">
    <location>
        <begin position="198"/>
        <end position="222"/>
    </location>
</feature>
<protein>
    <submittedName>
        <fullName evidence="3">Uncharacterized protein</fullName>
    </submittedName>
</protein>
<reference evidence="3" key="2">
    <citation type="journal article" date="2023" name="Science">
        <title>Genomic signatures of disease resistance in endangered staghorn corals.</title>
        <authorList>
            <person name="Vollmer S.V."/>
            <person name="Selwyn J.D."/>
            <person name="Despard B.A."/>
            <person name="Roesel C.L."/>
        </authorList>
    </citation>
    <scope>NUCLEOTIDE SEQUENCE</scope>
    <source>
        <strain evidence="3">K2</strain>
    </source>
</reference>
<reference evidence="3" key="1">
    <citation type="journal article" date="2023" name="G3 (Bethesda)">
        <title>Whole genome assembly and annotation of the endangered Caribbean coral Acropora cervicornis.</title>
        <authorList>
            <person name="Selwyn J.D."/>
            <person name="Vollmer S.V."/>
        </authorList>
    </citation>
    <scope>NUCLEOTIDE SEQUENCE</scope>
    <source>
        <strain evidence="3">K2</strain>
    </source>
</reference>
<dbReference type="AlphaFoldDB" id="A0AAD9R191"/>
<proteinExistence type="predicted"/>
<comment type="caution">
    <text evidence="3">The sequence shown here is derived from an EMBL/GenBank/DDBJ whole genome shotgun (WGS) entry which is preliminary data.</text>
</comment>
<evidence type="ECO:0000256" key="2">
    <source>
        <dbReference type="SAM" id="Phobius"/>
    </source>
</evidence>
<accession>A0AAD9R191</accession>
<dbReference type="Proteomes" id="UP001249851">
    <property type="component" value="Unassembled WGS sequence"/>
</dbReference>
<gene>
    <name evidence="3" type="ORF">P5673_003869</name>
</gene>
<keyword evidence="2" id="KW-0472">Membrane</keyword>
<evidence type="ECO:0000256" key="1">
    <source>
        <dbReference type="SAM" id="MobiDB-lite"/>
    </source>
</evidence>
<evidence type="ECO:0000313" key="4">
    <source>
        <dbReference type="Proteomes" id="UP001249851"/>
    </source>
</evidence>
<evidence type="ECO:0000313" key="3">
    <source>
        <dbReference type="EMBL" id="KAK2571289.1"/>
    </source>
</evidence>
<organism evidence="3 4">
    <name type="scientific">Acropora cervicornis</name>
    <name type="common">Staghorn coral</name>
    <dbReference type="NCBI Taxonomy" id="6130"/>
    <lineage>
        <taxon>Eukaryota</taxon>
        <taxon>Metazoa</taxon>
        <taxon>Cnidaria</taxon>
        <taxon>Anthozoa</taxon>
        <taxon>Hexacorallia</taxon>
        <taxon>Scleractinia</taxon>
        <taxon>Astrocoeniina</taxon>
        <taxon>Acroporidae</taxon>
        <taxon>Acropora</taxon>
    </lineage>
</organism>
<feature type="transmembrane region" description="Helical" evidence="2">
    <location>
        <begin position="138"/>
        <end position="161"/>
    </location>
</feature>
<dbReference type="EMBL" id="JARQWQ010000006">
    <property type="protein sequence ID" value="KAK2571289.1"/>
    <property type="molecule type" value="Genomic_DNA"/>
</dbReference>